<evidence type="ECO:0000256" key="8">
    <source>
        <dbReference type="SAM" id="Phobius"/>
    </source>
</evidence>
<dbReference type="Gene3D" id="1.20.1510.10">
    <property type="entry name" value="Cation efflux protein transmembrane domain"/>
    <property type="match status" value="1"/>
</dbReference>
<dbReference type="FunFam" id="1.20.1510.10:FF:000006">
    <property type="entry name" value="Divalent cation efflux transporter"/>
    <property type="match status" value="1"/>
</dbReference>
<dbReference type="SUPFAM" id="SSF161111">
    <property type="entry name" value="Cation efflux protein transmembrane domain-like"/>
    <property type="match status" value="1"/>
</dbReference>
<feature type="compositionally biased region" description="Low complexity" evidence="7">
    <location>
        <begin position="529"/>
        <end position="543"/>
    </location>
</feature>
<feature type="compositionally biased region" description="Low complexity" evidence="7">
    <location>
        <begin position="505"/>
        <end position="514"/>
    </location>
</feature>
<feature type="compositionally biased region" description="Polar residues" evidence="7">
    <location>
        <begin position="1"/>
        <end position="10"/>
    </location>
</feature>
<evidence type="ECO:0000256" key="6">
    <source>
        <dbReference type="ARBA" id="ARBA00023136"/>
    </source>
</evidence>
<keyword evidence="6 8" id="KW-0472">Membrane</keyword>
<comment type="similarity">
    <text evidence="2">Belongs to the cation diffusion facilitator (CDF) transporter (TC 2.A.4) family.</text>
</comment>
<evidence type="ECO:0000259" key="9">
    <source>
        <dbReference type="Pfam" id="PF01545"/>
    </source>
</evidence>
<evidence type="ECO:0000256" key="4">
    <source>
        <dbReference type="ARBA" id="ARBA00022692"/>
    </source>
</evidence>
<dbReference type="Proteomes" id="UP001295423">
    <property type="component" value="Unassembled WGS sequence"/>
</dbReference>
<proteinExistence type="inferred from homology"/>
<evidence type="ECO:0000256" key="2">
    <source>
        <dbReference type="ARBA" id="ARBA00008114"/>
    </source>
</evidence>
<reference evidence="10" key="1">
    <citation type="submission" date="2023-08" db="EMBL/GenBank/DDBJ databases">
        <authorList>
            <person name="Audoor S."/>
            <person name="Bilcke G."/>
        </authorList>
    </citation>
    <scope>NUCLEOTIDE SEQUENCE</scope>
</reference>
<keyword evidence="11" id="KW-1185">Reference proteome</keyword>
<evidence type="ECO:0000256" key="5">
    <source>
        <dbReference type="ARBA" id="ARBA00022989"/>
    </source>
</evidence>
<dbReference type="Pfam" id="PF01545">
    <property type="entry name" value="Cation_efflux"/>
    <property type="match status" value="1"/>
</dbReference>
<dbReference type="EMBL" id="CAKOGP040002014">
    <property type="protein sequence ID" value="CAJ1959708.1"/>
    <property type="molecule type" value="Genomic_DNA"/>
</dbReference>
<sequence length="686" mass="74007">MMSIHGSSTRLFHMGHSHSHHDHHDSNNDNDDEAQQHALTPQQKQMRLRRKIALVTVVWMATCGSALIWKGRLAKSDWMAFGIASVAFSSADKTRRAIRSYIQKLARLKDGIVKHSPRIDYNLIADSSSSSSSSSTSNENNNHYNGMSSSSSSANHNNNNHNSGASNDKLRNDARDADRVTWLGAVINLVLSVGKLVIGITQHSSALVADAGHSLSDLVSDFITLWTVKVARLPADEDHPYGHWKFEAIGSLFLSLTLIATAISVGVMANKQLIEILHSSSSSGTAAKAAAVAAHGGHGHSHMIVPGKLALVMAAISIASKEWLYRITKKVGEKIRSQVVIANAWHHRSDAYSSILALLSIAWARTGVLAADAAAGLLVAGMIGMTGGEILMESVQQLSDGATPWLQKECEEHCQELWKKDSDDVDQISFVKARQVGSLSLVEVELLCPPHLSTTASRAVEERWNFWLGELYGYEATVHTRPTTTNDNDLIVRPLLEQQREMDSAAAGQVVGQQNQKQHGHDHNHDDSSTTNPASTSTSSNGTLQDFTVMKTTHNGMAMEDGNSSSSSSSSVPIMTTSAGKIETLARKQVSLFGGGSQVERVTVHYNPGYETSVDIILSSPPLSAATSSSTNTPPSPLTEESLPNLVENGATLKESLQSLIEIDNANIYWDLSSISLPGAKKKMAP</sequence>
<keyword evidence="3" id="KW-0813">Transport</keyword>
<feature type="region of interest" description="Disordered" evidence="7">
    <location>
        <begin position="622"/>
        <end position="642"/>
    </location>
</feature>
<name>A0AAD2G1H3_9STRA</name>
<dbReference type="InterPro" id="IPR002524">
    <property type="entry name" value="Cation_efflux"/>
</dbReference>
<dbReference type="PANTHER" id="PTHR43840">
    <property type="entry name" value="MITOCHONDRIAL METAL TRANSPORTER 1-RELATED"/>
    <property type="match status" value="1"/>
</dbReference>
<evidence type="ECO:0000313" key="11">
    <source>
        <dbReference type="Proteomes" id="UP001295423"/>
    </source>
</evidence>
<accession>A0AAD2G1H3</accession>
<dbReference type="GO" id="GO:0016020">
    <property type="term" value="C:membrane"/>
    <property type="evidence" value="ECO:0007669"/>
    <property type="project" value="UniProtKB-SubCell"/>
</dbReference>
<evidence type="ECO:0000256" key="7">
    <source>
        <dbReference type="SAM" id="MobiDB-lite"/>
    </source>
</evidence>
<keyword evidence="5 8" id="KW-1133">Transmembrane helix</keyword>
<dbReference type="InterPro" id="IPR027469">
    <property type="entry name" value="Cation_efflux_TMD_sf"/>
</dbReference>
<feature type="transmembrane region" description="Helical" evidence="8">
    <location>
        <begin position="52"/>
        <end position="69"/>
    </location>
</feature>
<organism evidence="10 11">
    <name type="scientific">Cylindrotheca closterium</name>
    <dbReference type="NCBI Taxonomy" id="2856"/>
    <lineage>
        <taxon>Eukaryota</taxon>
        <taxon>Sar</taxon>
        <taxon>Stramenopiles</taxon>
        <taxon>Ochrophyta</taxon>
        <taxon>Bacillariophyta</taxon>
        <taxon>Bacillariophyceae</taxon>
        <taxon>Bacillariophycidae</taxon>
        <taxon>Bacillariales</taxon>
        <taxon>Bacillariaceae</taxon>
        <taxon>Cylindrotheca</taxon>
    </lineage>
</organism>
<feature type="compositionally biased region" description="Low complexity" evidence="7">
    <location>
        <begin position="127"/>
        <end position="167"/>
    </location>
</feature>
<feature type="region of interest" description="Disordered" evidence="7">
    <location>
        <begin position="501"/>
        <end position="544"/>
    </location>
</feature>
<dbReference type="GO" id="GO:0008324">
    <property type="term" value="F:monoatomic cation transmembrane transporter activity"/>
    <property type="evidence" value="ECO:0007669"/>
    <property type="project" value="InterPro"/>
</dbReference>
<feature type="domain" description="Cation efflux protein transmembrane" evidence="9">
    <location>
        <begin position="182"/>
        <end position="398"/>
    </location>
</feature>
<dbReference type="AlphaFoldDB" id="A0AAD2G1H3"/>
<dbReference type="InterPro" id="IPR058533">
    <property type="entry name" value="Cation_efflux_TM"/>
</dbReference>
<dbReference type="PANTHER" id="PTHR43840:SF15">
    <property type="entry name" value="MITOCHONDRIAL METAL TRANSPORTER 1-RELATED"/>
    <property type="match status" value="1"/>
</dbReference>
<gene>
    <name evidence="10" type="ORF">CYCCA115_LOCUS18127</name>
</gene>
<evidence type="ECO:0000256" key="1">
    <source>
        <dbReference type="ARBA" id="ARBA00004141"/>
    </source>
</evidence>
<comment type="subcellular location">
    <subcellularLocation>
        <location evidence="1">Membrane</location>
        <topology evidence="1">Multi-pass membrane protein</topology>
    </subcellularLocation>
</comment>
<protein>
    <recommendedName>
        <fullName evidence="9">Cation efflux protein transmembrane domain-containing protein</fullName>
    </recommendedName>
</protein>
<dbReference type="NCBIfam" id="TIGR01297">
    <property type="entry name" value="CDF"/>
    <property type="match status" value="1"/>
</dbReference>
<comment type="caution">
    <text evidence="10">The sequence shown here is derived from an EMBL/GenBank/DDBJ whole genome shotgun (WGS) entry which is preliminary data.</text>
</comment>
<evidence type="ECO:0000256" key="3">
    <source>
        <dbReference type="ARBA" id="ARBA00022448"/>
    </source>
</evidence>
<keyword evidence="4 8" id="KW-0812">Transmembrane</keyword>
<dbReference type="InterPro" id="IPR050291">
    <property type="entry name" value="CDF_Transporter"/>
</dbReference>
<feature type="compositionally biased region" description="Basic and acidic residues" evidence="7">
    <location>
        <begin position="519"/>
        <end position="528"/>
    </location>
</feature>
<feature type="region of interest" description="Disordered" evidence="7">
    <location>
        <begin position="1"/>
        <end position="44"/>
    </location>
</feature>
<evidence type="ECO:0000313" key="10">
    <source>
        <dbReference type="EMBL" id="CAJ1959708.1"/>
    </source>
</evidence>
<feature type="region of interest" description="Disordered" evidence="7">
    <location>
        <begin position="126"/>
        <end position="171"/>
    </location>
</feature>